<dbReference type="InterPro" id="IPR000304">
    <property type="entry name" value="Pyrroline-COOH_reductase"/>
</dbReference>
<comment type="function">
    <text evidence="4">Catalyzes the reduction of 1-pyrroline-5-carboxylate (PCA) to L-proline.</text>
</comment>
<gene>
    <name evidence="4" type="primary">proC</name>
    <name evidence="9" type="ORF">F0Q34_15750</name>
</gene>
<dbReference type="SUPFAM" id="SSF51735">
    <property type="entry name" value="NAD(P)-binding Rossmann-fold domains"/>
    <property type="match status" value="1"/>
</dbReference>
<dbReference type="Pfam" id="PF14748">
    <property type="entry name" value="P5CR_dimer"/>
    <property type="match status" value="1"/>
</dbReference>
<organism evidence="9 10">
    <name type="scientific">Teichococcus oryzae</name>
    <dbReference type="NCBI Taxonomy" id="1608942"/>
    <lineage>
        <taxon>Bacteria</taxon>
        <taxon>Pseudomonadati</taxon>
        <taxon>Pseudomonadota</taxon>
        <taxon>Alphaproteobacteria</taxon>
        <taxon>Acetobacterales</taxon>
        <taxon>Roseomonadaceae</taxon>
        <taxon>Roseomonas</taxon>
    </lineage>
</organism>
<dbReference type="GO" id="GO:0004735">
    <property type="term" value="F:pyrroline-5-carboxylate reductase activity"/>
    <property type="evidence" value="ECO:0007669"/>
    <property type="project" value="UniProtKB-UniRule"/>
</dbReference>
<evidence type="ECO:0000259" key="7">
    <source>
        <dbReference type="Pfam" id="PF03807"/>
    </source>
</evidence>
<comment type="catalytic activity">
    <reaction evidence="4">
        <text>L-proline + NAD(+) = (S)-1-pyrroline-5-carboxylate + NADH + 2 H(+)</text>
        <dbReference type="Rhea" id="RHEA:14105"/>
        <dbReference type="ChEBI" id="CHEBI:15378"/>
        <dbReference type="ChEBI" id="CHEBI:17388"/>
        <dbReference type="ChEBI" id="CHEBI:57540"/>
        <dbReference type="ChEBI" id="CHEBI:57945"/>
        <dbReference type="ChEBI" id="CHEBI:60039"/>
        <dbReference type="EC" id="1.5.1.2"/>
    </reaction>
</comment>
<reference evidence="9 10" key="1">
    <citation type="journal article" date="2015" name="Int. J. Syst. Evol. Microbiol.">
        <title>Roseomonas oryzae sp. nov., isolated from paddy rhizosphere soil.</title>
        <authorList>
            <person name="Ramaprasad E.V."/>
            <person name="Sasikala Ch."/>
            <person name="Ramana Ch.V."/>
        </authorList>
    </citation>
    <scope>NUCLEOTIDE SEQUENCE [LARGE SCALE GENOMIC DNA]</scope>
    <source>
        <strain evidence="9 10">KCTC 42542</strain>
    </source>
</reference>
<feature type="domain" description="Pyrroline-5-carboxylate reductase dimerisation" evidence="8">
    <location>
        <begin position="159"/>
        <end position="264"/>
    </location>
</feature>
<dbReference type="OrthoDB" id="9805754at2"/>
<keyword evidence="10" id="KW-1185">Reference proteome</keyword>
<comment type="catalytic activity">
    <reaction evidence="4">
        <text>L-proline + NADP(+) = (S)-1-pyrroline-5-carboxylate + NADPH + 2 H(+)</text>
        <dbReference type="Rhea" id="RHEA:14109"/>
        <dbReference type="ChEBI" id="CHEBI:15378"/>
        <dbReference type="ChEBI" id="CHEBI:17388"/>
        <dbReference type="ChEBI" id="CHEBI:57783"/>
        <dbReference type="ChEBI" id="CHEBI:58349"/>
        <dbReference type="ChEBI" id="CHEBI:60039"/>
        <dbReference type="EC" id="1.5.1.2"/>
    </reaction>
</comment>
<dbReference type="AlphaFoldDB" id="A0A5B2TCT4"/>
<dbReference type="GO" id="GO:0005737">
    <property type="term" value="C:cytoplasm"/>
    <property type="evidence" value="ECO:0007669"/>
    <property type="project" value="UniProtKB-SubCell"/>
</dbReference>
<evidence type="ECO:0000259" key="8">
    <source>
        <dbReference type="Pfam" id="PF14748"/>
    </source>
</evidence>
<dbReference type="EMBL" id="VUKA01000009">
    <property type="protein sequence ID" value="KAA2212326.1"/>
    <property type="molecule type" value="Genomic_DNA"/>
</dbReference>
<comment type="similarity">
    <text evidence="1 4">Belongs to the pyrroline-5-carboxylate reductase family.</text>
</comment>
<feature type="binding site" evidence="6">
    <location>
        <begin position="66"/>
        <end position="69"/>
    </location>
    <ligand>
        <name>NADP(+)</name>
        <dbReference type="ChEBI" id="CHEBI:58349"/>
    </ligand>
</feature>
<dbReference type="NCBIfam" id="TIGR00112">
    <property type="entry name" value="proC"/>
    <property type="match status" value="1"/>
</dbReference>
<evidence type="ECO:0000313" key="10">
    <source>
        <dbReference type="Proteomes" id="UP000322110"/>
    </source>
</evidence>
<dbReference type="PANTHER" id="PTHR11645:SF0">
    <property type="entry name" value="PYRROLINE-5-CARBOXYLATE REDUCTASE 3"/>
    <property type="match status" value="1"/>
</dbReference>
<dbReference type="Gene3D" id="1.10.3730.10">
    <property type="entry name" value="ProC C-terminal domain-like"/>
    <property type="match status" value="1"/>
</dbReference>
<keyword evidence="4" id="KW-0641">Proline biosynthesis</keyword>
<keyword evidence="4" id="KW-0028">Amino-acid biosynthesis</keyword>
<sequence length="266" mass="27091">MPPLLLVGCGKMGGAMLEGWLERGAREVVVVEPHAEATRPFSGRVTVCADAATLPSGFHPAAIVLATKPQQAEAALPAFGALAGAGALVLSIMAGKTTTGVAAMLGGAARVVRAMPNTPAAVRQGFTCAFAGPGVEPGQRDLADALLTAIGEVAWVEDEGLIDPVTAVSGGGPAYVFLLAELLEQAAVEQGLPPDLARRMARRTVAGSGALLAASDLDTAQLRRNVTSPKGTTEQALKVLMAPDAWPRAMSEAIAAATRRSRELAG</sequence>
<accession>A0A5B2TCT4</accession>
<dbReference type="InterPro" id="IPR036291">
    <property type="entry name" value="NAD(P)-bd_dom_sf"/>
</dbReference>
<evidence type="ECO:0000256" key="6">
    <source>
        <dbReference type="PIRSR" id="PIRSR000193-1"/>
    </source>
</evidence>
<name>A0A5B2TCT4_9PROT</name>
<evidence type="ECO:0000313" key="9">
    <source>
        <dbReference type="EMBL" id="KAA2212326.1"/>
    </source>
</evidence>
<dbReference type="InterPro" id="IPR028939">
    <property type="entry name" value="P5C_Rdtase_cat_N"/>
</dbReference>
<evidence type="ECO:0000256" key="5">
    <source>
        <dbReference type="NCBIfam" id="TIGR00112"/>
    </source>
</evidence>
<dbReference type="InterPro" id="IPR029036">
    <property type="entry name" value="P5CR_dimer"/>
</dbReference>
<dbReference type="SUPFAM" id="SSF48179">
    <property type="entry name" value="6-phosphogluconate dehydrogenase C-terminal domain-like"/>
    <property type="match status" value="1"/>
</dbReference>
<comment type="subcellular location">
    <subcellularLocation>
        <location evidence="4">Cytoplasm</location>
    </subcellularLocation>
</comment>
<keyword evidence="3 4" id="KW-0560">Oxidoreductase</keyword>
<keyword evidence="2 4" id="KW-0521">NADP</keyword>
<dbReference type="UniPathway" id="UPA00098">
    <property type="reaction ID" value="UER00361"/>
</dbReference>
<dbReference type="EC" id="1.5.1.2" evidence="4 5"/>
<evidence type="ECO:0000256" key="1">
    <source>
        <dbReference type="ARBA" id="ARBA00005525"/>
    </source>
</evidence>
<dbReference type="PANTHER" id="PTHR11645">
    <property type="entry name" value="PYRROLINE-5-CARBOXYLATE REDUCTASE"/>
    <property type="match status" value="1"/>
</dbReference>
<dbReference type="PIRSF" id="PIRSF000193">
    <property type="entry name" value="Pyrrol-5-carb_rd"/>
    <property type="match status" value="1"/>
</dbReference>
<dbReference type="InterPro" id="IPR008927">
    <property type="entry name" value="6-PGluconate_DH-like_C_sf"/>
</dbReference>
<protein>
    <recommendedName>
        <fullName evidence="4 5">Pyrroline-5-carboxylate reductase</fullName>
        <shortName evidence="4">P5C reductase</shortName>
        <shortName evidence="4">P5CR</shortName>
        <ecNumber evidence="4 5">1.5.1.2</ecNumber>
    </recommendedName>
    <alternativeName>
        <fullName evidence="4">PCA reductase</fullName>
    </alternativeName>
</protein>
<evidence type="ECO:0000256" key="4">
    <source>
        <dbReference type="HAMAP-Rule" id="MF_01925"/>
    </source>
</evidence>
<dbReference type="Proteomes" id="UP000322110">
    <property type="component" value="Unassembled WGS sequence"/>
</dbReference>
<dbReference type="Pfam" id="PF03807">
    <property type="entry name" value="F420_oxidored"/>
    <property type="match status" value="1"/>
</dbReference>
<feature type="domain" description="Pyrroline-5-carboxylate reductase catalytic N-terminal" evidence="7">
    <location>
        <begin position="6"/>
        <end position="95"/>
    </location>
</feature>
<evidence type="ECO:0000256" key="3">
    <source>
        <dbReference type="ARBA" id="ARBA00023002"/>
    </source>
</evidence>
<comment type="caution">
    <text evidence="9">The sequence shown here is derived from an EMBL/GenBank/DDBJ whole genome shotgun (WGS) entry which is preliminary data.</text>
</comment>
<evidence type="ECO:0000256" key="2">
    <source>
        <dbReference type="ARBA" id="ARBA00022857"/>
    </source>
</evidence>
<dbReference type="GO" id="GO:0055129">
    <property type="term" value="P:L-proline biosynthetic process"/>
    <property type="evidence" value="ECO:0007669"/>
    <property type="project" value="UniProtKB-UniRule"/>
</dbReference>
<proteinExistence type="inferred from homology"/>
<dbReference type="Gene3D" id="3.40.50.720">
    <property type="entry name" value="NAD(P)-binding Rossmann-like Domain"/>
    <property type="match status" value="1"/>
</dbReference>
<comment type="pathway">
    <text evidence="4">Amino-acid biosynthesis; L-proline biosynthesis; L-proline from L-glutamate 5-semialdehyde: step 1/1.</text>
</comment>
<dbReference type="HAMAP" id="MF_01925">
    <property type="entry name" value="P5C_reductase"/>
    <property type="match status" value="1"/>
</dbReference>
<dbReference type="FunFam" id="1.10.3730.10:FF:000001">
    <property type="entry name" value="Pyrroline-5-carboxylate reductase"/>
    <property type="match status" value="1"/>
</dbReference>
<keyword evidence="4" id="KW-0963">Cytoplasm</keyword>